<dbReference type="Proteomes" id="UP001454086">
    <property type="component" value="Unassembled WGS sequence"/>
</dbReference>
<gene>
    <name evidence="1" type="ORF">WMQ36_06070</name>
</gene>
<proteinExistence type="predicted"/>
<reference evidence="1 2" key="1">
    <citation type="submission" date="2024-03" db="EMBL/GenBank/DDBJ databases">
        <title>Human intestinal bacterial collection.</title>
        <authorList>
            <person name="Pauvert C."/>
            <person name="Hitch T.C.A."/>
            <person name="Clavel T."/>
        </authorList>
    </citation>
    <scope>NUCLEOTIDE SEQUENCE [LARGE SCALE GENOMIC DNA]</scope>
    <source>
        <strain evidence="1 2">CLA-SR-H021</strain>
    </source>
</reference>
<keyword evidence="2" id="KW-1185">Reference proteome</keyword>
<dbReference type="RefSeq" id="WP_349117996.1">
    <property type="nucleotide sequence ID" value="NZ_JBBMFM010000014.1"/>
</dbReference>
<evidence type="ECO:0000313" key="2">
    <source>
        <dbReference type="Proteomes" id="UP001454086"/>
    </source>
</evidence>
<sequence length="127" mass="14414">MKNKRTVSEEVQARVYNALLVGKENALNRDEMVSKTGEEDRDIRTAIEMLRHDKVILTLPKGKGYYIPLDDAQGRQEAYRWIESQDNRIESIKAAERGAELFVGRNKNNKKKDTGFPGQLSMFGAGV</sequence>
<organism evidence="1 2">
    <name type="scientific">Enterocloster hominis</name>
    <name type="common">ex Hitch et al. 2024</name>
    <dbReference type="NCBI Taxonomy" id="1917870"/>
    <lineage>
        <taxon>Bacteria</taxon>
        <taxon>Bacillati</taxon>
        <taxon>Bacillota</taxon>
        <taxon>Clostridia</taxon>
        <taxon>Lachnospirales</taxon>
        <taxon>Lachnospiraceae</taxon>
        <taxon>Enterocloster</taxon>
    </lineage>
</organism>
<protein>
    <submittedName>
        <fullName evidence="1">Uncharacterized protein</fullName>
    </submittedName>
</protein>
<dbReference type="EMBL" id="JBBMFM010000014">
    <property type="protein sequence ID" value="MEQ2424536.1"/>
    <property type="molecule type" value="Genomic_DNA"/>
</dbReference>
<evidence type="ECO:0000313" key="1">
    <source>
        <dbReference type="EMBL" id="MEQ2424536.1"/>
    </source>
</evidence>
<comment type="caution">
    <text evidence="1">The sequence shown here is derived from an EMBL/GenBank/DDBJ whole genome shotgun (WGS) entry which is preliminary data.</text>
</comment>
<accession>A0ABV1D2E0</accession>
<name>A0ABV1D2E0_9FIRM</name>